<organism evidence="2 3">
    <name type="scientific">Agrobacterium phage Atu_ph07</name>
    <dbReference type="NCBI Taxonomy" id="2024264"/>
    <lineage>
        <taxon>Viruses</taxon>
        <taxon>Duplodnaviria</taxon>
        <taxon>Heunggongvirae</taxon>
        <taxon>Uroviricota</taxon>
        <taxon>Caudoviricetes</taxon>
        <taxon>Polybotosvirus</taxon>
        <taxon>Polybotosvirus Atuph07</taxon>
    </lineage>
</organism>
<keyword evidence="1" id="KW-1133">Transmembrane helix</keyword>
<keyword evidence="1" id="KW-0472">Membrane</keyword>
<keyword evidence="1" id="KW-0812">Transmembrane</keyword>
<dbReference type="KEGG" id="vg:40088372"/>
<protein>
    <submittedName>
        <fullName evidence="2">Uncharacterized protein</fullName>
    </submittedName>
</protein>
<accession>A0A2L0V013</accession>
<evidence type="ECO:0000256" key="1">
    <source>
        <dbReference type="SAM" id="Phobius"/>
    </source>
</evidence>
<dbReference type="EMBL" id="MF403008">
    <property type="protein sequence ID" value="AUZ95128.1"/>
    <property type="molecule type" value="Genomic_DNA"/>
</dbReference>
<feature type="transmembrane region" description="Helical" evidence="1">
    <location>
        <begin position="138"/>
        <end position="157"/>
    </location>
</feature>
<dbReference type="GeneID" id="40088372"/>
<dbReference type="Proteomes" id="UP000223025">
    <property type="component" value="Segment"/>
</dbReference>
<evidence type="ECO:0000313" key="3">
    <source>
        <dbReference type="Proteomes" id="UP000223025"/>
    </source>
</evidence>
<dbReference type="RefSeq" id="YP_009612034.1">
    <property type="nucleotide sequence ID" value="NC_042013.1"/>
</dbReference>
<keyword evidence="3" id="KW-1185">Reference proteome</keyword>
<feature type="transmembrane region" description="Helical" evidence="1">
    <location>
        <begin position="6"/>
        <end position="24"/>
    </location>
</feature>
<sequence>MEWIYLLYVVAAILIAISFAIYSTTGDEKEYSGAVQLYAFGIVLGWAVYERYIPFWGDFPDVSYLLWIGPLYLTGMVVVFVIATSVIVYGALDLYKKNRDGFIKNFLAHHNASSFDADLLVRYNRDVRSKFFQFNRDYLTASVIMWPSFLLVQVGWFTMNLVKSMRFIGNIPERIVMKVISKKFNEIQ</sequence>
<proteinExistence type="predicted"/>
<reference evidence="2 3" key="1">
    <citation type="submission" date="2017-06" db="EMBL/GenBank/DDBJ databases">
        <authorList>
            <person name="Kim H.J."/>
            <person name="Triplett B.A."/>
        </authorList>
    </citation>
    <scope>NUCLEOTIDE SEQUENCE [LARGE SCALE GENOMIC DNA]</scope>
</reference>
<feature type="transmembrane region" description="Helical" evidence="1">
    <location>
        <begin position="69"/>
        <end position="92"/>
    </location>
</feature>
<name>A0A2L0V013_9CAUD</name>
<feature type="transmembrane region" description="Helical" evidence="1">
    <location>
        <begin position="31"/>
        <end position="49"/>
    </location>
</feature>
<evidence type="ECO:0000313" key="2">
    <source>
        <dbReference type="EMBL" id="AUZ95128.1"/>
    </source>
</evidence>